<accession>A0A1I6SYL7</accession>
<dbReference type="Proteomes" id="UP000198660">
    <property type="component" value="Unassembled WGS sequence"/>
</dbReference>
<gene>
    <name evidence="2" type="ORF">SAMN05444972_108136</name>
</gene>
<protein>
    <submittedName>
        <fullName evidence="2">Similar to stage IV sporulation protein</fullName>
    </submittedName>
</protein>
<dbReference type="NCBIfam" id="TIGR02876">
    <property type="entry name" value="spore_yqfD"/>
    <property type="match status" value="1"/>
</dbReference>
<name>A0A1I6SYL7_9BACL</name>
<evidence type="ECO:0000256" key="1">
    <source>
        <dbReference type="SAM" id="Phobius"/>
    </source>
</evidence>
<keyword evidence="1" id="KW-1133">Transmembrane helix</keyword>
<dbReference type="RefSeq" id="WP_091837640.1">
    <property type="nucleotide sequence ID" value="NZ_FPAA01000008.1"/>
</dbReference>
<proteinExistence type="predicted"/>
<dbReference type="EMBL" id="FPAA01000008">
    <property type="protein sequence ID" value="SFS82074.1"/>
    <property type="molecule type" value="Genomic_DNA"/>
</dbReference>
<dbReference type="AlphaFoldDB" id="A0A1I6SYL7"/>
<dbReference type="InterPro" id="IPR010690">
    <property type="entry name" value="YqfD"/>
</dbReference>
<evidence type="ECO:0000313" key="3">
    <source>
        <dbReference type="Proteomes" id="UP000198660"/>
    </source>
</evidence>
<dbReference type="Pfam" id="PF06898">
    <property type="entry name" value="YqfD"/>
    <property type="match status" value="1"/>
</dbReference>
<evidence type="ECO:0000313" key="2">
    <source>
        <dbReference type="EMBL" id="SFS82074.1"/>
    </source>
</evidence>
<reference evidence="3" key="1">
    <citation type="submission" date="2016-10" db="EMBL/GenBank/DDBJ databases">
        <authorList>
            <person name="Varghese N."/>
            <person name="Submissions S."/>
        </authorList>
    </citation>
    <scope>NUCLEOTIDE SEQUENCE [LARGE SCALE GENOMIC DNA]</scope>
    <source>
        <strain evidence="3">DSM 45789</strain>
    </source>
</reference>
<feature type="transmembrane region" description="Helical" evidence="1">
    <location>
        <begin position="91"/>
        <end position="113"/>
    </location>
</feature>
<keyword evidence="3" id="KW-1185">Reference proteome</keyword>
<organism evidence="2 3">
    <name type="scientific">Marininema halotolerans</name>
    <dbReference type="NCBI Taxonomy" id="1155944"/>
    <lineage>
        <taxon>Bacteria</taxon>
        <taxon>Bacillati</taxon>
        <taxon>Bacillota</taxon>
        <taxon>Bacilli</taxon>
        <taxon>Bacillales</taxon>
        <taxon>Thermoactinomycetaceae</taxon>
        <taxon>Marininema</taxon>
    </lineage>
</organism>
<dbReference type="PIRSF" id="PIRSF029895">
    <property type="entry name" value="SpoIV"/>
    <property type="match status" value="1"/>
</dbReference>
<keyword evidence="1" id="KW-0472">Membrane</keyword>
<sequence length="408" mass="46616">MQQNHWRQSLKGSLHIELQGEHLADFINKATNAGLDLSRIQWLEEKKISLTLPIADFYRLRPFLRSTKTKVRIRSKLGFPFWIARVKKRHFFLTGFGLFLVIIFFLSSLVWSVEVEGNEMIPTGEILASLQEEGVYVGQMKSRIPDTSEIQHRLTDKIPRLSWVGFRIEGTRAILTVVEKKRVTEEEQTGEQGRVNLIAKRSGLISDIQIERGHPVVDVNDIVKKGQLIVSGRYGDNENNSGEGVPSADKIVGAKGKVLGEVWYESEVTVPMMQKRKVYTGVRERATHPYLAGRVVRLPFFSNDLEGEVEFIQQIRPIHLWKWNLPFGWVNEEQLAMKWVNRKLSVKDAIQVGKEQARAEILSRLGEDGRILEEKILHPSEQNGKVVMKIHFTVIENIASPQPISQGE</sequence>
<dbReference type="OrthoDB" id="1640349at2"/>
<keyword evidence="1" id="KW-0812">Transmembrane</keyword>